<keyword evidence="3" id="KW-1185">Reference proteome</keyword>
<protein>
    <submittedName>
        <fullName evidence="2">Uncharacterized protein</fullName>
    </submittedName>
</protein>
<feature type="compositionally biased region" description="Polar residues" evidence="1">
    <location>
        <begin position="131"/>
        <end position="145"/>
    </location>
</feature>
<feature type="compositionally biased region" description="Basic and acidic residues" evidence="1">
    <location>
        <begin position="28"/>
        <end position="45"/>
    </location>
</feature>
<reference evidence="2 3" key="1">
    <citation type="submission" date="2024-04" db="EMBL/GenBank/DDBJ databases">
        <authorList>
            <person name="Fracassetti M."/>
        </authorList>
    </citation>
    <scope>NUCLEOTIDE SEQUENCE [LARGE SCALE GENOMIC DNA]</scope>
</reference>
<evidence type="ECO:0000256" key="1">
    <source>
        <dbReference type="SAM" id="MobiDB-lite"/>
    </source>
</evidence>
<feature type="compositionally biased region" description="Basic residues" evidence="1">
    <location>
        <begin position="1"/>
        <end position="12"/>
    </location>
</feature>
<gene>
    <name evidence="2" type="ORF">LTRI10_LOCUS14403</name>
</gene>
<evidence type="ECO:0000313" key="2">
    <source>
        <dbReference type="EMBL" id="CAL1372391.1"/>
    </source>
</evidence>
<feature type="region of interest" description="Disordered" evidence="1">
    <location>
        <begin position="1"/>
        <end position="168"/>
    </location>
</feature>
<evidence type="ECO:0000313" key="3">
    <source>
        <dbReference type="Proteomes" id="UP001497516"/>
    </source>
</evidence>
<accession>A0AAV2DH00</accession>
<feature type="compositionally biased region" description="Polar residues" evidence="1">
    <location>
        <begin position="72"/>
        <end position="83"/>
    </location>
</feature>
<organism evidence="2 3">
    <name type="scientific">Linum trigynum</name>
    <dbReference type="NCBI Taxonomy" id="586398"/>
    <lineage>
        <taxon>Eukaryota</taxon>
        <taxon>Viridiplantae</taxon>
        <taxon>Streptophyta</taxon>
        <taxon>Embryophyta</taxon>
        <taxon>Tracheophyta</taxon>
        <taxon>Spermatophyta</taxon>
        <taxon>Magnoliopsida</taxon>
        <taxon>eudicotyledons</taxon>
        <taxon>Gunneridae</taxon>
        <taxon>Pentapetalae</taxon>
        <taxon>rosids</taxon>
        <taxon>fabids</taxon>
        <taxon>Malpighiales</taxon>
        <taxon>Linaceae</taxon>
        <taxon>Linum</taxon>
    </lineage>
</organism>
<feature type="compositionally biased region" description="Basic and acidic residues" evidence="1">
    <location>
        <begin position="90"/>
        <end position="100"/>
    </location>
</feature>
<feature type="compositionally biased region" description="Basic and acidic residues" evidence="1">
    <location>
        <begin position="55"/>
        <end position="66"/>
    </location>
</feature>
<dbReference type="EMBL" id="OZ034815">
    <property type="protein sequence ID" value="CAL1372391.1"/>
    <property type="molecule type" value="Genomic_DNA"/>
</dbReference>
<feature type="compositionally biased region" description="Polar residues" evidence="1">
    <location>
        <begin position="154"/>
        <end position="168"/>
    </location>
</feature>
<name>A0AAV2DH00_9ROSI</name>
<dbReference type="AlphaFoldDB" id="A0AAV2DH00"/>
<proteinExistence type="predicted"/>
<dbReference type="Proteomes" id="UP001497516">
    <property type="component" value="Chromosome 2"/>
</dbReference>
<sequence length="168" mass="18141">MEKHLGTIHKKATNLPLGEEANVVHGHAHVEQSIERKEATSERAGEAGTKITKKTVGDTDKQNERNRKSHGMNDNSGKKSNLKTGGFDRPNPKERIRDNTMEVEVEVDGNQEKKDTRQASGGTLTKEAPHKSTSAGAQNDKNGNSKAIPAMQGLNKNGAGNRSPLGNK</sequence>